<gene>
    <name evidence="10" type="ORF">OMM_02790</name>
</gene>
<evidence type="ECO:0000256" key="7">
    <source>
        <dbReference type="ARBA" id="ARBA00023295"/>
    </source>
</evidence>
<dbReference type="InterPro" id="IPR017853">
    <property type="entry name" value="GH"/>
</dbReference>
<dbReference type="Gene3D" id="2.60.40.10">
    <property type="entry name" value="Immunoglobulins"/>
    <property type="match status" value="1"/>
</dbReference>
<dbReference type="Gene3D" id="2.60.120.260">
    <property type="entry name" value="Galactose-binding domain-like"/>
    <property type="match status" value="2"/>
</dbReference>
<evidence type="ECO:0000256" key="6">
    <source>
        <dbReference type="ARBA" id="ARBA00022801"/>
    </source>
</evidence>
<feature type="signal peptide" evidence="8">
    <location>
        <begin position="1"/>
        <end position="26"/>
    </location>
</feature>
<evidence type="ECO:0000256" key="1">
    <source>
        <dbReference type="ARBA" id="ARBA00001678"/>
    </source>
</evidence>
<dbReference type="InterPro" id="IPR013783">
    <property type="entry name" value="Ig-like_fold"/>
</dbReference>
<comment type="catalytic activity">
    <reaction evidence="1">
        <text>Random hydrolysis of (1-&gt;4)-beta-D-mannosidic linkages in mannans, galactomannans and glucomannans.</text>
        <dbReference type="EC" id="3.2.1.78"/>
    </reaction>
</comment>
<comment type="caution">
    <text evidence="10">The sequence shown here is derived from an EMBL/GenBank/DDBJ whole genome shotgun (WGS) entry which is preliminary data.</text>
</comment>
<dbReference type="InterPro" id="IPR001547">
    <property type="entry name" value="Glyco_hydro_5"/>
</dbReference>
<evidence type="ECO:0000313" key="11">
    <source>
        <dbReference type="Proteomes" id="UP000189670"/>
    </source>
</evidence>
<dbReference type="Proteomes" id="UP000189670">
    <property type="component" value="Unassembled WGS sequence"/>
</dbReference>
<proteinExistence type="predicted"/>
<dbReference type="Pfam" id="PF22612">
    <property type="entry name" value="GH113"/>
    <property type="match status" value="1"/>
</dbReference>
<evidence type="ECO:0000256" key="4">
    <source>
        <dbReference type="ARBA" id="ARBA00022525"/>
    </source>
</evidence>
<reference evidence="11" key="1">
    <citation type="submission" date="2012-11" db="EMBL/GenBank/DDBJ databases">
        <authorList>
            <person name="Lucero-Rivera Y.E."/>
            <person name="Tovar-Ramirez D."/>
        </authorList>
    </citation>
    <scope>NUCLEOTIDE SEQUENCE [LARGE SCALE GENOMIC DNA]</scope>
    <source>
        <strain evidence="11">Araruama</strain>
    </source>
</reference>
<keyword evidence="4" id="KW-0964">Secreted</keyword>
<accession>A0A1V1P8B2</accession>
<dbReference type="EMBL" id="ATBP01000330">
    <property type="protein sequence ID" value="ETR71038.1"/>
    <property type="molecule type" value="Genomic_DNA"/>
</dbReference>
<evidence type="ECO:0000256" key="8">
    <source>
        <dbReference type="SAM" id="SignalP"/>
    </source>
</evidence>
<keyword evidence="6" id="KW-0378">Hydrolase</keyword>
<feature type="domain" description="Glycoside hydrolase family 5" evidence="9">
    <location>
        <begin position="437"/>
        <end position="812"/>
    </location>
</feature>
<dbReference type="InterPro" id="IPR055151">
    <property type="entry name" value="GH113"/>
</dbReference>
<evidence type="ECO:0000256" key="3">
    <source>
        <dbReference type="ARBA" id="ARBA00012706"/>
    </source>
</evidence>
<comment type="subcellular location">
    <subcellularLocation>
        <location evidence="2">Secreted</location>
    </subcellularLocation>
</comment>
<dbReference type="EC" id="3.2.1.78" evidence="3"/>
<dbReference type="GO" id="GO:0016985">
    <property type="term" value="F:mannan endo-1,4-beta-mannosidase activity"/>
    <property type="evidence" value="ECO:0007669"/>
    <property type="project" value="TreeGrafter"/>
</dbReference>
<dbReference type="InterPro" id="IPR045053">
    <property type="entry name" value="MAN-like"/>
</dbReference>
<dbReference type="Pfam" id="PF26410">
    <property type="entry name" value="GH5_mannosidase"/>
    <property type="match status" value="1"/>
</dbReference>
<evidence type="ECO:0000256" key="2">
    <source>
        <dbReference type="ARBA" id="ARBA00004613"/>
    </source>
</evidence>
<keyword evidence="7" id="KW-0326">Glycosidase</keyword>
<sequence length="1524" mass="174055">MKMNTAKKIIISLFVCFICFTSALSASEIETIEFNFENNNLNGWAPSTYISEQGIQNLSISTDEHYDGNSSLAMNVHIDETIEHLKAGMAIVMFPGNMKNQKMTIRIKVPEAASGNSQFPNGIQLVVKDYLDRCQMSSWKNIGEDIKTDEWVTLSFSPYDVPDFDITKIRLAGIKIAAGTNTKPDYYISQPFQGKIYIDSIQISRASLKIPQSDNRHDFNQLTNDLQITQPFGYGPFFNTDPAWDAYAWDKNDISIKDQQIVIQSNFKEAACQIITTESGTYTQCDGKNKGYLGIELKPTVDLSNKDQRIIRAELRFDPPVFPYGMVASFFVFDNTDSGECKSDNDCLWYRSKDIVVGGPAVNEISFDLSDASQFYQEKSDPSLAFTDIQSDSLRNILKVGIQLYANQPYTGTIYLDNITIGGTENKMIFDNLNKGFVVRNGSDLELQGEPFRFAGANNYYLFYKSHYMIDDVMKTLQDNNINVLRTWGFADGKAKYSKDNDEFTPNGNEGSCFQPEAGLYYEPTFQNFDYVIKSAGEHGIRLIIPLVNYWSDMDTISGANNYGGMAQYLEWCGISPEYENDEIINKDIFYANECAKNYYKSYVQNMLNRVNTLTGIAYKDDPTIMAWELANEPRCHYTHKEYCSQNEVYHWISEMSAFIKQNDSNHLVGVGDEGLLNQAETTDDYYNGHFGIDWEKNLSIETIDFGTVHLYPDHWQRDIEWSQNWITDHVTIAEQQSKPIVFEEFGIILNHDTPDENKFDRNDTYKRWLYLFEQTQNQATDGDLFWMIAGKVNSSKETHILEKGNMYYMDYDHFSLWEFSDTLTLIANHVQCMQNNVNCLSEPEPELNQDIDIPLTHMNGISLTGWETNAFFNADRALDQLVYDHVNWVGVNGWIFQDNIYESSIYKDNQQTPNEDSLIDTINDAHHRGIQVFLKINLDPKDGEFRGKIVPNNLNQWFSNYQAMMLEYAAIAQKTNVELFSVGCELKSLSGIDYRSHWVTLIEAIRSVYDGKLVYSANWDEYSDVCFWDLMDFIGIDAYFPLDKNNDISRQDIFDRWTDSHATYYENRNWFEEIHECQMQHAKPVIFTEIGYPSANGAANEPWSNILTDHNEIIQANCVGGTIDFWSQVEWFQGIFLWEILSDLSDHQVNTGNTHILNGKPVEIVIQEAFADPDLISSDDHIPTPFFPSNHATIPQVKTFSWTYTIPPTTNNFKWETGNTMGWYPDTYEDCKAFINATDTSEYVHSGSGALKCQFKLNENVYGYKQGMMWVDLSEPVNLSGKTISVALWIPNALVNSNKPNGVQLAFKDKDWKYVDTKWQNITKGNSWVVYQASLPSDVNWSDGADITQIQHMGFKIGAGSGSQVNVEGFLYADDYLFETESPVIYHLQVASDASFSQLLLDFNSVTDIFYQTNQSFTNNTTYYWRVRSKINDTWNAWSKIADFIIQILEPDDRCKPPVSGDWIISQSCTMKNSATAPANVRLQSLSVLTIPDGVTLDIDLKNFNLTVEKGSGVLIKKGATIK</sequence>
<evidence type="ECO:0000259" key="9">
    <source>
        <dbReference type="Pfam" id="PF26410"/>
    </source>
</evidence>
<dbReference type="SUPFAM" id="SSF51445">
    <property type="entry name" value="(Trans)glycosidases"/>
    <property type="match status" value="2"/>
</dbReference>
<dbReference type="CDD" id="cd19608">
    <property type="entry name" value="GH113_mannanase-like"/>
    <property type="match status" value="1"/>
</dbReference>
<dbReference type="Gene3D" id="3.20.20.80">
    <property type="entry name" value="Glycosidases"/>
    <property type="match status" value="2"/>
</dbReference>
<organism evidence="10 11">
    <name type="scientific">Candidatus Magnetoglobus multicellularis str. Araruama</name>
    <dbReference type="NCBI Taxonomy" id="890399"/>
    <lineage>
        <taxon>Bacteria</taxon>
        <taxon>Pseudomonadati</taxon>
        <taxon>Thermodesulfobacteriota</taxon>
        <taxon>Desulfobacteria</taxon>
        <taxon>Desulfobacterales</taxon>
        <taxon>Desulfobacteraceae</taxon>
        <taxon>Candidatus Magnetoglobus</taxon>
    </lineage>
</organism>
<name>A0A1V1P8B2_9BACT</name>
<feature type="chain" id="PRO_5010719378" description="mannan endo-1,4-beta-mannosidase" evidence="8">
    <location>
        <begin position="27"/>
        <end position="1524"/>
    </location>
</feature>
<dbReference type="PANTHER" id="PTHR31451">
    <property type="match status" value="1"/>
</dbReference>
<dbReference type="GO" id="GO:0005576">
    <property type="term" value="C:extracellular region"/>
    <property type="evidence" value="ECO:0007669"/>
    <property type="project" value="UniProtKB-SubCell"/>
</dbReference>
<keyword evidence="5 8" id="KW-0732">Signal</keyword>
<protein>
    <recommendedName>
        <fullName evidence="3">mannan endo-1,4-beta-mannosidase</fullName>
        <ecNumber evidence="3">3.2.1.78</ecNumber>
    </recommendedName>
</protein>
<dbReference type="PANTHER" id="PTHR31451:SF39">
    <property type="entry name" value="MANNAN ENDO-1,4-BETA-MANNOSIDASE 1"/>
    <property type="match status" value="1"/>
</dbReference>
<evidence type="ECO:0000313" key="10">
    <source>
        <dbReference type="EMBL" id="ETR71038.1"/>
    </source>
</evidence>
<evidence type="ECO:0000256" key="5">
    <source>
        <dbReference type="ARBA" id="ARBA00022729"/>
    </source>
</evidence>